<proteinExistence type="predicted"/>
<name>A0A449BLG6_9MOLU</name>
<organism evidence="1 2">
    <name type="scientific">Acholeplasma hippikon</name>
    <dbReference type="NCBI Taxonomy" id="264636"/>
    <lineage>
        <taxon>Bacteria</taxon>
        <taxon>Bacillati</taxon>
        <taxon>Mycoplasmatota</taxon>
        <taxon>Mollicutes</taxon>
        <taxon>Acholeplasmatales</taxon>
        <taxon>Acholeplasmataceae</taxon>
        <taxon>Acholeplasma</taxon>
    </lineage>
</organism>
<gene>
    <name evidence="1" type="ORF">NCTC10172_01351</name>
</gene>
<dbReference type="Proteomes" id="UP000290909">
    <property type="component" value="Chromosome"/>
</dbReference>
<protein>
    <submittedName>
        <fullName evidence="1">Uncharacterized protein</fullName>
    </submittedName>
</protein>
<dbReference type="STRING" id="1408416.GCA_000702765_00514"/>
<dbReference type="EMBL" id="LR215050">
    <property type="protein sequence ID" value="VEU83276.1"/>
    <property type="molecule type" value="Genomic_DNA"/>
</dbReference>
<dbReference type="AlphaFoldDB" id="A0A449BLG6"/>
<dbReference type="RefSeq" id="WP_035368754.1">
    <property type="nucleotide sequence ID" value="NZ_LR215050.1"/>
</dbReference>
<evidence type="ECO:0000313" key="1">
    <source>
        <dbReference type="EMBL" id="VEU83276.1"/>
    </source>
</evidence>
<accession>A0A449BLG6</accession>
<sequence length="94" mass="10788">MVAQSSNLNTLWNKVYKTNILKSVIENDIFSNIKKSGFAEDLLINILYANKISKVKTISESLYNYRILNETLSRNISVERIEDVLDDATIIYIS</sequence>
<keyword evidence="2" id="KW-1185">Reference proteome</keyword>
<dbReference type="KEGG" id="ahk:NCTC10172_01351"/>
<evidence type="ECO:0000313" key="2">
    <source>
        <dbReference type="Proteomes" id="UP000290909"/>
    </source>
</evidence>
<reference evidence="1 2" key="1">
    <citation type="submission" date="2019-01" db="EMBL/GenBank/DDBJ databases">
        <authorList>
            <consortium name="Pathogen Informatics"/>
        </authorList>
    </citation>
    <scope>NUCLEOTIDE SEQUENCE [LARGE SCALE GENOMIC DNA]</scope>
    <source>
        <strain evidence="1 2">NCTC10172</strain>
    </source>
</reference>